<feature type="compositionally biased region" description="Basic and acidic residues" evidence="1">
    <location>
        <begin position="76"/>
        <end position="100"/>
    </location>
</feature>
<feature type="region of interest" description="Disordered" evidence="1">
    <location>
        <begin position="26"/>
        <end position="100"/>
    </location>
</feature>
<dbReference type="GO" id="GO:0045296">
    <property type="term" value="F:cadherin binding"/>
    <property type="evidence" value="ECO:0007669"/>
    <property type="project" value="TreeGrafter"/>
</dbReference>
<evidence type="ECO:0008006" key="4">
    <source>
        <dbReference type="Google" id="ProtNLM"/>
    </source>
</evidence>
<gene>
    <name evidence="2" type="ORF">LTRI10_LOCUS5096</name>
</gene>
<dbReference type="AlphaFoldDB" id="A0AAV2CNI5"/>
<proteinExistence type="predicted"/>
<dbReference type="PANTHER" id="PTHR31711:SF1">
    <property type="entry name" value="ARGININE AND GLUTAMATE-RICH PROTEIN 1"/>
    <property type="match status" value="1"/>
</dbReference>
<organism evidence="2 3">
    <name type="scientific">Linum trigynum</name>
    <dbReference type="NCBI Taxonomy" id="586398"/>
    <lineage>
        <taxon>Eukaryota</taxon>
        <taxon>Viridiplantae</taxon>
        <taxon>Streptophyta</taxon>
        <taxon>Embryophyta</taxon>
        <taxon>Tracheophyta</taxon>
        <taxon>Spermatophyta</taxon>
        <taxon>Magnoliopsida</taxon>
        <taxon>eudicotyledons</taxon>
        <taxon>Gunneridae</taxon>
        <taxon>Pentapetalae</taxon>
        <taxon>rosids</taxon>
        <taxon>fabids</taxon>
        <taxon>Malpighiales</taxon>
        <taxon>Linaceae</taxon>
        <taxon>Linum</taxon>
    </lineage>
</organism>
<feature type="compositionally biased region" description="Basic and acidic residues" evidence="1">
    <location>
        <begin position="202"/>
        <end position="222"/>
    </location>
</feature>
<dbReference type="InterPro" id="IPR033371">
    <property type="entry name" value="ARGLU1"/>
</dbReference>
<protein>
    <recommendedName>
        <fullName evidence="4">Arginine and glutamate-rich protein 1</fullName>
    </recommendedName>
</protein>
<feature type="region of interest" description="Disordered" evidence="1">
    <location>
        <begin position="202"/>
        <end position="256"/>
    </location>
</feature>
<dbReference type="Proteomes" id="UP001497516">
    <property type="component" value="Chromosome 1"/>
</dbReference>
<sequence>MIFLNRIEFLLSLNVIFVLYRRRSSSITPRRRRSRSPKQRRHKLRSPTPRRPKKHRSRSFSLSPTRDSSIPSPGHTELKINSQKDRKEEDEERKRQQHEAEVKLVVEETAKRLEEAIQRKVEESLASEEIKQYLQRHLNEGRKALMDEVAAQLKKEKEAVATETRQIEERAHKEKEMQERIVEAKERKVEEALRKEALEQMRREEERYRELEELQRQKEEAMRRKKQQEEEERSKQIKLLGKNKSRPKLSFAIGPK</sequence>
<reference evidence="2 3" key="1">
    <citation type="submission" date="2024-04" db="EMBL/GenBank/DDBJ databases">
        <authorList>
            <person name="Fracassetti M."/>
        </authorList>
    </citation>
    <scope>NUCLEOTIDE SEQUENCE [LARGE SCALE GENOMIC DNA]</scope>
</reference>
<dbReference type="GO" id="GO:0005654">
    <property type="term" value="C:nucleoplasm"/>
    <property type="evidence" value="ECO:0007669"/>
    <property type="project" value="TreeGrafter"/>
</dbReference>
<accession>A0AAV2CNI5</accession>
<dbReference type="Pfam" id="PF15346">
    <property type="entry name" value="ARGLU"/>
    <property type="match status" value="1"/>
</dbReference>
<dbReference type="PANTHER" id="PTHR31711">
    <property type="entry name" value="ARGININE AND GLUTAMATE-RICH PROTEIN 1"/>
    <property type="match status" value="1"/>
</dbReference>
<evidence type="ECO:0000313" key="3">
    <source>
        <dbReference type="Proteomes" id="UP001497516"/>
    </source>
</evidence>
<evidence type="ECO:0000256" key="1">
    <source>
        <dbReference type="SAM" id="MobiDB-lite"/>
    </source>
</evidence>
<name>A0AAV2CNI5_9ROSI</name>
<dbReference type="GO" id="GO:0005739">
    <property type="term" value="C:mitochondrion"/>
    <property type="evidence" value="ECO:0007669"/>
    <property type="project" value="TreeGrafter"/>
</dbReference>
<feature type="compositionally biased region" description="Basic residues" evidence="1">
    <location>
        <begin position="26"/>
        <end position="58"/>
    </location>
</feature>
<evidence type="ECO:0000313" key="2">
    <source>
        <dbReference type="EMBL" id="CAL1357467.1"/>
    </source>
</evidence>
<dbReference type="EMBL" id="OZ034813">
    <property type="protein sequence ID" value="CAL1357467.1"/>
    <property type="molecule type" value="Genomic_DNA"/>
</dbReference>
<feature type="compositionally biased region" description="Polar residues" evidence="1">
    <location>
        <begin position="59"/>
        <end position="71"/>
    </location>
</feature>
<keyword evidence="3" id="KW-1185">Reference proteome</keyword>